<feature type="domain" description="VQ" evidence="2">
    <location>
        <begin position="131"/>
        <end position="150"/>
    </location>
</feature>
<evidence type="ECO:0000313" key="4">
    <source>
        <dbReference type="Proteomes" id="UP000594263"/>
    </source>
</evidence>
<dbReference type="GO" id="GO:0005516">
    <property type="term" value="F:calmodulin binding"/>
    <property type="evidence" value="ECO:0007669"/>
    <property type="project" value="TreeGrafter"/>
</dbReference>
<dbReference type="Gramene" id="Kaladp0095s0140.1.v1.1">
    <property type="protein sequence ID" value="Kaladp0095s0140.1.v1.1.CDS.1"/>
    <property type="gene ID" value="Kaladp0095s0140.v1.1"/>
</dbReference>
<reference evidence="3" key="1">
    <citation type="submission" date="2021-01" db="UniProtKB">
        <authorList>
            <consortium name="EnsemblPlants"/>
        </authorList>
    </citation>
    <scope>IDENTIFICATION</scope>
</reference>
<feature type="region of interest" description="Disordered" evidence="1">
    <location>
        <begin position="57"/>
        <end position="124"/>
    </location>
</feature>
<dbReference type="GO" id="GO:0005634">
    <property type="term" value="C:nucleus"/>
    <property type="evidence" value="ECO:0007669"/>
    <property type="project" value="TreeGrafter"/>
</dbReference>
<dbReference type="OMA" id="DFWPSAA"/>
<evidence type="ECO:0000259" key="2">
    <source>
        <dbReference type="Pfam" id="PF05678"/>
    </source>
</evidence>
<dbReference type="Proteomes" id="UP000594263">
    <property type="component" value="Unplaced"/>
</dbReference>
<dbReference type="PANTHER" id="PTHR33179">
    <property type="entry name" value="VQ MOTIF-CONTAINING PROTEIN"/>
    <property type="match status" value="1"/>
</dbReference>
<evidence type="ECO:0000313" key="3">
    <source>
        <dbReference type="EnsemblPlants" id="Kaladp0095s0140.1.v1.1.CDS.1"/>
    </source>
</evidence>
<dbReference type="PANTHER" id="PTHR33179:SF9">
    <property type="entry name" value="OS01G0278000 PROTEIN"/>
    <property type="match status" value="1"/>
</dbReference>
<keyword evidence="4" id="KW-1185">Reference proteome</keyword>
<dbReference type="Pfam" id="PF05678">
    <property type="entry name" value="VQ"/>
    <property type="match status" value="1"/>
</dbReference>
<proteinExistence type="predicted"/>
<accession>A0A7N1A689</accession>
<dbReference type="InterPro" id="IPR008889">
    <property type="entry name" value="VQ"/>
</dbReference>
<evidence type="ECO:0000256" key="1">
    <source>
        <dbReference type="SAM" id="MobiDB-lite"/>
    </source>
</evidence>
<protein>
    <recommendedName>
        <fullName evidence="2">VQ domain-containing protein</fullName>
    </recommendedName>
</protein>
<feature type="compositionally biased region" description="Polar residues" evidence="1">
    <location>
        <begin position="81"/>
        <end position="106"/>
    </location>
</feature>
<organism evidence="3 4">
    <name type="scientific">Kalanchoe fedtschenkoi</name>
    <name type="common">Lavender scallops</name>
    <name type="synonym">South American air plant</name>
    <dbReference type="NCBI Taxonomy" id="63787"/>
    <lineage>
        <taxon>Eukaryota</taxon>
        <taxon>Viridiplantae</taxon>
        <taxon>Streptophyta</taxon>
        <taxon>Embryophyta</taxon>
        <taxon>Tracheophyta</taxon>
        <taxon>Spermatophyta</taxon>
        <taxon>Magnoliopsida</taxon>
        <taxon>eudicotyledons</taxon>
        <taxon>Gunneridae</taxon>
        <taxon>Pentapetalae</taxon>
        <taxon>Saxifragales</taxon>
        <taxon>Crassulaceae</taxon>
        <taxon>Kalanchoe</taxon>
    </lineage>
</organism>
<sequence length="245" mass="26172">MAASSENLAAVSGVDPFLPRQSYAVDFWPSAADTEALTKALQQSLYASFDAVGDDDFNLLLPPPPDHLHSHNHQPPQQQQRFSPFSNLDHQPTATPSASEPETATTPKRRASTAKGRVAKRKSRATKKNLTTFIAADPANFRLMVQQVTGVRFDAGSSASSPFPPLSLLKPEPRRPVGRLYGLPTLDTSSFLLDRRGSSLQSQSLAAEGPVYSSGGLNATAYGGAGYGAADGQASFPTLESWKVM</sequence>
<dbReference type="AlphaFoldDB" id="A0A7N1A689"/>
<dbReference type="GO" id="GO:0006970">
    <property type="term" value="P:response to osmotic stress"/>
    <property type="evidence" value="ECO:0007669"/>
    <property type="project" value="TreeGrafter"/>
</dbReference>
<dbReference type="EnsemblPlants" id="Kaladp0095s0140.1.v1.1">
    <property type="protein sequence ID" value="Kaladp0095s0140.1.v1.1.CDS.1"/>
    <property type="gene ID" value="Kaladp0095s0140.v1.1"/>
</dbReference>
<dbReference type="InterPro" id="IPR039609">
    <property type="entry name" value="VQ_15/22"/>
</dbReference>
<feature type="compositionally biased region" description="Basic residues" evidence="1">
    <location>
        <begin position="107"/>
        <end position="124"/>
    </location>
</feature>
<name>A0A7N1A689_KALFE</name>